<organism evidence="2 3">
    <name type="scientific">Mycolicibacterium komossense</name>
    <dbReference type="NCBI Taxonomy" id="1779"/>
    <lineage>
        <taxon>Bacteria</taxon>
        <taxon>Bacillati</taxon>
        <taxon>Actinomycetota</taxon>
        <taxon>Actinomycetes</taxon>
        <taxon>Mycobacteriales</taxon>
        <taxon>Mycobacteriaceae</taxon>
        <taxon>Mycolicibacterium</taxon>
    </lineage>
</organism>
<dbReference type="Proteomes" id="UP001526201">
    <property type="component" value="Unassembled WGS sequence"/>
</dbReference>
<feature type="domain" description="Aminoglycoside phosphotransferase" evidence="1">
    <location>
        <begin position="43"/>
        <end position="263"/>
    </location>
</feature>
<dbReference type="Gene3D" id="3.30.200.20">
    <property type="entry name" value="Phosphorylase Kinase, domain 1"/>
    <property type="match status" value="1"/>
</dbReference>
<dbReference type="InterPro" id="IPR011009">
    <property type="entry name" value="Kinase-like_dom_sf"/>
</dbReference>
<reference evidence="2 3" key="1">
    <citation type="journal article" date="2022" name="BMC Genomics">
        <title>Comparative genome analysis of mycobacteria focusing on tRNA and non-coding RNA.</title>
        <authorList>
            <person name="Behra P.R.K."/>
            <person name="Pettersson B.M.F."/>
            <person name="Ramesh M."/>
            <person name="Das S."/>
            <person name="Dasgupta S."/>
            <person name="Kirsebom L.A."/>
        </authorList>
    </citation>
    <scope>NUCLEOTIDE SEQUENCE [LARGE SCALE GENOMIC DNA]</scope>
    <source>
        <strain evidence="2 3">DSM 44078</strain>
    </source>
</reference>
<proteinExistence type="predicted"/>
<dbReference type="InterPro" id="IPR002575">
    <property type="entry name" value="Aminoglycoside_PTrfase"/>
</dbReference>
<name>A0ABT3CHH7_9MYCO</name>
<dbReference type="CDD" id="cd05154">
    <property type="entry name" value="ACAD10_11_N-like"/>
    <property type="match status" value="1"/>
</dbReference>
<keyword evidence="3" id="KW-1185">Reference proteome</keyword>
<dbReference type="EMBL" id="JACKTY010000035">
    <property type="protein sequence ID" value="MCV7228798.1"/>
    <property type="molecule type" value="Genomic_DNA"/>
</dbReference>
<gene>
    <name evidence="2" type="ORF">H7J73_22535</name>
</gene>
<dbReference type="PANTHER" id="PTHR47829">
    <property type="entry name" value="HYDROLASE, PUTATIVE (AFU_ORTHOLOGUE AFUA_1G12880)-RELATED"/>
    <property type="match status" value="1"/>
</dbReference>
<protein>
    <submittedName>
        <fullName evidence="2">Phosphotransferase family protein</fullName>
    </submittedName>
</protein>
<dbReference type="PANTHER" id="PTHR47829:SF3">
    <property type="entry name" value="AMINOGLYCOSIDE PHOSPHOTRANSFERASE DOMAIN-CONTAINING PROTEIN"/>
    <property type="match status" value="1"/>
</dbReference>
<evidence type="ECO:0000313" key="2">
    <source>
        <dbReference type="EMBL" id="MCV7228798.1"/>
    </source>
</evidence>
<evidence type="ECO:0000313" key="3">
    <source>
        <dbReference type="Proteomes" id="UP001526201"/>
    </source>
</evidence>
<comment type="caution">
    <text evidence="2">The sequence shown here is derived from an EMBL/GenBank/DDBJ whole genome shotgun (WGS) entry which is preliminary data.</text>
</comment>
<accession>A0ABT3CHH7</accession>
<evidence type="ECO:0000259" key="1">
    <source>
        <dbReference type="Pfam" id="PF01636"/>
    </source>
</evidence>
<dbReference type="Pfam" id="PF01636">
    <property type="entry name" value="APH"/>
    <property type="match status" value="1"/>
</dbReference>
<dbReference type="Gene3D" id="3.90.1200.10">
    <property type="match status" value="1"/>
</dbReference>
<sequence length="357" mass="39277">MSTPSDTGVPELIPVLPAHRLDEEALERYLRSTLDGFSGPLQVRQFQGGQSNPTYHLRADSGEYVLRKKPPGVLLPRAHAVEREYRILAALADTDVPVPPVHLLCEDESVLGTPFFVMDHVPGRVFPNRAMRSGTPDERAAIYEDLARVLGALHSVDWREVGLADFGRPENYMARQVALWTRQWEAASVEEMPAMDWLAKWLPEHLPPDEEATIAHGDYRLGNVLIHPTEPRIVAVLDWELSTIGQPLADLGYACMTYHLSEGPGSTAGLAGEDLSSTGIPDERAFVASYCRHLGRDIPGSLGIFLVFSLFRLASITAGVYRRGLDGNAADARAGSAVFRDRYRALAELGFTLAQEA</sequence>
<dbReference type="SUPFAM" id="SSF56112">
    <property type="entry name" value="Protein kinase-like (PK-like)"/>
    <property type="match status" value="1"/>
</dbReference>
<dbReference type="InterPro" id="IPR052898">
    <property type="entry name" value="ACAD10-like"/>
</dbReference>
<dbReference type="RefSeq" id="WP_264069982.1">
    <property type="nucleotide sequence ID" value="NZ_JACKTY010000035.1"/>
</dbReference>
<dbReference type="InterPro" id="IPR041726">
    <property type="entry name" value="ACAD10_11_N"/>
</dbReference>